<feature type="domain" description="ISXO2-like transposase" evidence="1">
    <location>
        <begin position="137"/>
        <end position="289"/>
    </location>
</feature>
<dbReference type="OrthoDB" id="271821at2"/>
<dbReference type="SMART" id="SM01126">
    <property type="entry name" value="DDE_Tnp_IS1595"/>
    <property type="match status" value="1"/>
</dbReference>
<evidence type="ECO:0000313" key="2">
    <source>
        <dbReference type="EMBL" id="SCZ12669.1"/>
    </source>
</evidence>
<dbReference type="Pfam" id="PF12760">
    <property type="entry name" value="Zn_ribbon_IS1595"/>
    <property type="match status" value="1"/>
</dbReference>
<evidence type="ECO:0000259" key="1">
    <source>
        <dbReference type="SMART" id="SM01126"/>
    </source>
</evidence>
<reference evidence="2 3" key="1">
    <citation type="submission" date="2016-10" db="EMBL/GenBank/DDBJ databases">
        <authorList>
            <person name="de Groot N.N."/>
        </authorList>
    </citation>
    <scope>NUCLEOTIDE SEQUENCE [LARGE SCALE GENOMIC DNA]</scope>
    <source>
        <strain evidence="2 3">CGMCC 1.7666</strain>
    </source>
</reference>
<protein>
    <submittedName>
        <fullName evidence="2">Transposase</fullName>
    </submittedName>
</protein>
<evidence type="ECO:0000313" key="3">
    <source>
        <dbReference type="Proteomes" id="UP000199569"/>
    </source>
</evidence>
<dbReference type="NCBIfam" id="NF033547">
    <property type="entry name" value="transpos_IS1595"/>
    <property type="match status" value="1"/>
</dbReference>
<dbReference type="InterPro" id="IPR024442">
    <property type="entry name" value="Transposase_Zn_ribbon"/>
</dbReference>
<keyword evidence="3" id="KW-1185">Reference proteome</keyword>
<dbReference type="Pfam" id="PF12762">
    <property type="entry name" value="DDE_Tnp_IS1595"/>
    <property type="match status" value="1"/>
</dbReference>
<dbReference type="PANTHER" id="PTHR47163">
    <property type="entry name" value="DDE_TNP_IS1595 DOMAIN-CONTAINING PROTEIN"/>
    <property type="match status" value="1"/>
</dbReference>
<dbReference type="RefSeq" id="WP_091139451.1">
    <property type="nucleotide sequence ID" value="NZ_FMVJ01000019.1"/>
</dbReference>
<dbReference type="AlphaFoldDB" id="A0A1G5LKI5"/>
<dbReference type="Proteomes" id="UP000199569">
    <property type="component" value="Unassembled WGS sequence"/>
</dbReference>
<proteinExistence type="predicted"/>
<sequence>MSEHFLLSRLARDLPVTKVIRMSEDAAYNWFRRARWPETKGKPYCPHCGVLECYVLTRRRFKCSGCRKEFTVTSGTIFASRKLPFRQILAIIALSANGAKGKAALELCREIGVQYKTAWANLMKLREALAARRDDTVLEGEVEIDGLYALGHVRPKNRKEDRVDRREAQNQSPKRMVVMALRERRKGGKSISRVARSENADCAWDMVRQHVAPSAHLFADEHAAYDELVGLNKLTRVNHQVAYQHGEGISTNQIESFFARVRRAYRGVHHRFSVKYLDWYIAELSWREDRSRVGNRGQTLEMLGRALAHPTSRNLCGYWQGIKPPDLVWEPRRT</sequence>
<dbReference type="EMBL" id="FMVJ01000019">
    <property type="protein sequence ID" value="SCZ12669.1"/>
    <property type="molecule type" value="Genomic_DNA"/>
</dbReference>
<dbReference type="PANTHER" id="PTHR47163:SF2">
    <property type="entry name" value="SI:DKEY-17M8.2"/>
    <property type="match status" value="1"/>
</dbReference>
<organism evidence="2 3">
    <name type="scientific">Microvirga guangxiensis</name>
    <dbReference type="NCBI Taxonomy" id="549386"/>
    <lineage>
        <taxon>Bacteria</taxon>
        <taxon>Pseudomonadati</taxon>
        <taxon>Pseudomonadota</taxon>
        <taxon>Alphaproteobacteria</taxon>
        <taxon>Hyphomicrobiales</taxon>
        <taxon>Methylobacteriaceae</taxon>
        <taxon>Microvirga</taxon>
    </lineage>
</organism>
<dbReference type="InterPro" id="IPR024445">
    <property type="entry name" value="Tnp_ISXO2-like"/>
</dbReference>
<dbReference type="InterPro" id="IPR053164">
    <property type="entry name" value="IS1016-like_transposase"/>
</dbReference>
<name>A0A1G5LKI5_9HYPH</name>
<accession>A0A1G5LKI5</accession>
<gene>
    <name evidence="2" type="ORF">SAMN02927923_04365</name>
</gene>